<dbReference type="Proteomes" id="UP001597180">
    <property type="component" value="Unassembled WGS sequence"/>
</dbReference>
<reference evidence="2" key="1">
    <citation type="journal article" date="2019" name="Int. J. Syst. Evol. Microbiol.">
        <title>The Global Catalogue of Microorganisms (GCM) 10K type strain sequencing project: providing services to taxonomists for standard genome sequencing and annotation.</title>
        <authorList>
            <consortium name="The Broad Institute Genomics Platform"/>
            <consortium name="The Broad Institute Genome Sequencing Center for Infectious Disease"/>
            <person name="Wu L."/>
            <person name="Ma J."/>
        </authorList>
    </citation>
    <scope>NUCLEOTIDE SEQUENCE [LARGE SCALE GENOMIC DNA]</scope>
    <source>
        <strain evidence="2">CCUG 53270</strain>
    </source>
</reference>
<sequence length="162" mass="18151">MAGNDELNTKVKDMVTQIQVAGSHMNSVITHHEQFIKSGKIHASETEITEIIKEALVLTSIKTKENNVHIDLIEEKQVTAIIDKDKIRQVFINLINNSIVAMEGKEHKSITIRTSRNNNEIHILFAQTAAQGSLRRRGIKSSPLSTQLKKQAWVWACRSASA</sequence>
<proteinExistence type="predicted"/>
<evidence type="ECO:0000313" key="2">
    <source>
        <dbReference type="Proteomes" id="UP001597180"/>
    </source>
</evidence>
<accession>A0ABW3UZF0</accession>
<name>A0ABW3UZF0_9BACL</name>
<comment type="caution">
    <text evidence="1">The sequence shown here is derived from an EMBL/GenBank/DDBJ whole genome shotgun (WGS) entry which is preliminary data.</text>
</comment>
<gene>
    <name evidence="1" type="ORF">ACFQ4B_33180</name>
</gene>
<evidence type="ECO:0000313" key="1">
    <source>
        <dbReference type="EMBL" id="MFD1224974.1"/>
    </source>
</evidence>
<dbReference type="EMBL" id="JBHTLU010000053">
    <property type="protein sequence ID" value="MFD1224974.1"/>
    <property type="molecule type" value="Genomic_DNA"/>
</dbReference>
<evidence type="ECO:0008006" key="3">
    <source>
        <dbReference type="Google" id="ProtNLM"/>
    </source>
</evidence>
<dbReference type="Gene3D" id="3.30.565.10">
    <property type="entry name" value="Histidine kinase-like ATPase, C-terminal domain"/>
    <property type="match status" value="1"/>
</dbReference>
<dbReference type="RefSeq" id="WP_345592497.1">
    <property type="nucleotide sequence ID" value="NZ_BAABJG010000035.1"/>
</dbReference>
<keyword evidence="2" id="KW-1185">Reference proteome</keyword>
<organism evidence="1 2">
    <name type="scientific">Paenibacillus vulneris</name>
    <dbReference type="NCBI Taxonomy" id="1133364"/>
    <lineage>
        <taxon>Bacteria</taxon>
        <taxon>Bacillati</taxon>
        <taxon>Bacillota</taxon>
        <taxon>Bacilli</taxon>
        <taxon>Bacillales</taxon>
        <taxon>Paenibacillaceae</taxon>
        <taxon>Paenibacillus</taxon>
    </lineage>
</organism>
<dbReference type="InterPro" id="IPR036890">
    <property type="entry name" value="HATPase_C_sf"/>
</dbReference>
<dbReference type="SUPFAM" id="SSF55874">
    <property type="entry name" value="ATPase domain of HSP90 chaperone/DNA topoisomerase II/histidine kinase"/>
    <property type="match status" value="1"/>
</dbReference>
<protein>
    <recommendedName>
        <fullName evidence="3">Histidine kinase domain-containing protein</fullName>
    </recommendedName>
</protein>